<accession>A0A8T3AZ59</accession>
<dbReference type="PANTHER" id="PTHR33044">
    <property type="entry name" value="BIFUNCTIONAL INHIBITOR/LIPID-TRANSFER PROTEIN/SEED STORAGE 2S ALBUMIN SUPERFAMILY PROTEIN-RELATED"/>
    <property type="match status" value="1"/>
</dbReference>
<keyword evidence="2 5" id="KW-0732">Signal</keyword>
<dbReference type="InterPro" id="IPR036312">
    <property type="entry name" value="Bifun_inhib/LTP/seed_sf"/>
</dbReference>
<dbReference type="InterPro" id="IPR016140">
    <property type="entry name" value="Bifunc_inhib/LTP/seed_store"/>
</dbReference>
<sequence>MAGKVFENSLAVLLMISMCFVPSSAQVGCMPAFTSLSPCLGYITSNSVTPSDSCCTQVAAVVKTQAQCLCSFLGSSTATQLGTIVNQAQALSLPGACKIDNPLANQCNGEQHIPISCINPRLLVSGNYSVRSPNVEDLQDYCEPYA</sequence>
<organism evidence="7 8">
    <name type="scientific">Dendrobium nobile</name>
    <name type="common">Orchid</name>
    <dbReference type="NCBI Taxonomy" id="94219"/>
    <lineage>
        <taxon>Eukaryota</taxon>
        <taxon>Viridiplantae</taxon>
        <taxon>Streptophyta</taxon>
        <taxon>Embryophyta</taxon>
        <taxon>Tracheophyta</taxon>
        <taxon>Spermatophyta</taxon>
        <taxon>Magnoliopsida</taxon>
        <taxon>Liliopsida</taxon>
        <taxon>Asparagales</taxon>
        <taxon>Orchidaceae</taxon>
        <taxon>Epidendroideae</taxon>
        <taxon>Malaxideae</taxon>
        <taxon>Dendrobiinae</taxon>
        <taxon>Dendrobium</taxon>
    </lineage>
</organism>
<evidence type="ECO:0000256" key="1">
    <source>
        <dbReference type="ARBA" id="ARBA00009748"/>
    </source>
</evidence>
<dbReference type="EMBL" id="JAGYWB010000012">
    <property type="protein sequence ID" value="KAI0501228.1"/>
    <property type="molecule type" value="Genomic_DNA"/>
</dbReference>
<dbReference type="CDD" id="cd00010">
    <property type="entry name" value="AAI_LTSS"/>
    <property type="match status" value="1"/>
</dbReference>
<feature type="signal peptide" evidence="5">
    <location>
        <begin position="1"/>
        <end position="25"/>
    </location>
</feature>
<keyword evidence="4" id="KW-0325">Glycoprotein</keyword>
<dbReference type="SMART" id="SM00499">
    <property type="entry name" value="AAI"/>
    <property type="match status" value="1"/>
</dbReference>
<evidence type="ECO:0000313" key="8">
    <source>
        <dbReference type="Proteomes" id="UP000829196"/>
    </source>
</evidence>
<keyword evidence="3" id="KW-1015">Disulfide bond</keyword>
<reference evidence="7" key="1">
    <citation type="journal article" date="2022" name="Front. Genet.">
        <title>Chromosome-Scale Assembly of the Dendrobium nobile Genome Provides Insights Into the Molecular Mechanism of the Biosynthesis of the Medicinal Active Ingredient of Dendrobium.</title>
        <authorList>
            <person name="Xu Q."/>
            <person name="Niu S.-C."/>
            <person name="Li K.-L."/>
            <person name="Zheng P.-J."/>
            <person name="Zhang X.-J."/>
            <person name="Jia Y."/>
            <person name="Liu Y."/>
            <person name="Niu Y.-X."/>
            <person name="Yu L.-H."/>
            <person name="Chen D.-F."/>
            <person name="Zhang G.-Q."/>
        </authorList>
    </citation>
    <scope>NUCLEOTIDE SEQUENCE</scope>
    <source>
        <tissue evidence="7">Leaf</tissue>
    </source>
</reference>
<feature type="chain" id="PRO_5035794461" description="Bifunctional inhibitor/plant lipid transfer protein/seed storage helical domain-containing protein" evidence="5">
    <location>
        <begin position="26"/>
        <end position="146"/>
    </location>
</feature>
<dbReference type="GO" id="GO:0008289">
    <property type="term" value="F:lipid binding"/>
    <property type="evidence" value="ECO:0007669"/>
    <property type="project" value="InterPro"/>
</dbReference>
<dbReference type="Pfam" id="PF14368">
    <property type="entry name" value="LTP_2"/>
    <property type="match status" value="1"/>
</dbReference>
<comment type="similarity">
    <text evidence="1">Belongs to the plant LTP family.</text>
</comment>
<dbReference type="OrthoDB" id="911994at2759"/>
<protein>
    <recommendedName>
        <fullName evidence="6">Bifunctional inhibitor/plant lipid transfer protein/seed storage helical domain-containing protein</fullName>
    </recommendedName>
</protein>
<dbReference type="Gene3D" id="1.10.110.10">
    <property type="entry name" value="Plant lipid-transfer and hydrophobic proteins"/>
    <property type="match status" value="1"/>
</dbReference>
<keyword evidence="8" id="KW-1185">Reference proteome</keyword>
<dbReference type="GO" id="GO:0006869">
    <property type="term" value="P:lipid transport"/>
    <property type="evidence" value="ECO:0007669"/>
    <property type="project" value="InterPro"/>
</dbReference>
<feature type="domain" description="Bifunctional inhibitor/plant lipid transfer protein/seed storage helical" evidence="6">
    <location>
        <begin position="29"/>
        <end position="107"/>
    </location>
</feature>
<evidence type="ECO:0000259" key="6">
    <source>
        <dbReference type="SMART" id="SM00499"/>
    </source>
</evidence>
<evidence type="ECO:0000256" key="3">
    <source>
        <dbReference type="ARBA" id="ARBA00023157"/>
    </source>
</evidence>
<dbReference type="AlphaFoldDB" id="A0A8T3AZ59"/>
<comment type="caution">
    <text evidence="7">The sequence shown here is derived from an EMBL/GenBank/DDBJ whole genome shotgun (WGS) entry which is preliminary data.</text>
</comment>
<dbReference type="InterPro" id="IPR000528">
    <property type="entry name" value="Plant_nsLTP"/>
</dbReference>
<dbReference type="Proteomes" id="UP000829196">
    <property type="component" value="Unassembled WGS sequence"/>
</dbReference>
<proteinExistence type="inferred from homology"/>
<dbReference type="InterPro" id="IPR043325">
    <property type="entry name" value="LTSS"/>
</dbReference>
<dbReference type="PRINTS" id="PR00382">
    <property type="entry name" value="LIPIDTRNSFER"/>
</dbReference>
<evidence type="ECO:0000256" key="2">
    <source>
        <dbReference type="ARBA" id="ARBA00022729"/>
    </source>
</evidence>
<gene>
    <name evidence="7" type="ORF">KFK09_016171</name>
</gene>
<name>A0A8T3AZ59_DENNO</name>
<dbReference type="SMR" id="A0A8T3AZ59"/>
<dbReference type="SUPFAM" id="SSF47699">
    <property type="entry name" value="Bifunctional inhibitor/lipid-transfer protein/seed storage 2S albumin"/>
    <property type="match status" value="1"/>
</dbReference>
<evidence type="ECO:0000313" key="7">
    <source>
        <dbReference type="EMBL" id="KAI0501228.1"/>
    </source>
</evidence>
<evidence type="ECO:0000256" key="4">
    <source>
        <dbReference type="ARBA" id="ARBA00023180"/>
    </source>
</evidence>
<evidence type="ECO:0000256" key="5">
    <source>
        <dbReference type="SAM" id="SignalP"/>
    </source>
</evidence>